<evidence type="ECO:0000256" key="1">
    <source>
        <dbReference type="SAM" id="SignalP"/>
    </source>
</evidence>
<evidence type="ECO:0000313" key="2">
    <source>
        <dbReference type="EMBL" id="GAA4975610.1"/>
    </source>
</evidence>
<accession>A0ABP9HPE3</accession>
<protein>
    <recommendedName>
        <fullName evidence="4">Secreted protein</fullName>
    </recommendedName>
</protein>
<dbReference type="EMBL" id="BAABIV010000003">
    <property type="protein sequence ID" value="GAA4975610.1"/>
    <property type="molecule type" value="Genomic_DNA"/>
</dbReference>
<proteinExistence type="predicted"/>
<reference evidence="3" key="1">
    <citation type="journal article" date="2019" name="Int. J. Syst. Evol. Microbiol.">
        <title>The Global Catalogue of Microorganisms (GCM) 10K type strain sequencing project: providing services to taxonomists for standard genome sequencing and annotation.</title>
        <authorList>
            <consortium name="The Broad Institute Genomics Platform"/>
            <consortium name="The Broad Institute Genome Sequencing Center for Infectious Disease"/>
            <person name="Wu L."/>
            <person name="Ma J."/>
        </authorList>
    </citation>
    <scope>NUCLEOTIDE SEQUENCE [LARGE SCALE GENOMIC DNA]</scope>
    <source>
        <strain evidence="3">JCM 17657</strain>
    </source>
</reference>
<feature type="chain" id="PRO_5046535511" description="Secreted protein" evidence="1">
    <location>
        <begin position="26"/>
        <end position="80"/>
    </location>
</feature>
<name>A0ABP9HPE3_9ACTN</name>
<sequence length="80" mass="8186">MSELVAAMRLSFGPVAAAFAGSVVAATSPAVTAMAATAVVPASSGRRSRVVRVLVIDPSSFRCWGVLWEGSRRALAVPAL</sequence>
<organism evidence="2 3">
    <name type="scientific">Streptomyces hyderabadensis</name>
    <dbReference type="NCBI Taxonomy" id="598549"/>
    <lineage>
        <taxon>Bacteria</taxon>
        <taxon>Bacillati</taxon>
        <taxon>Actinomycetota</taxon>
        <taxon>Actinomycetes</taxon>
        <taxon>Kitasatosporales</taxon>
        <taxon>Streptomycetaceae</taxon>
        <taxon>Streptomyces</taxon>
    </lineage>
</organism>
<evidence type="ECO:0008006" key="4">
    <source>
        <dbReference type="Google" id="ProtNLM"/>
    </source>
</evidence>
<dbReference type="Proteomes" id="UP001500610">
    <property type="component" value="Unassembled WGS sequence"/>
</dbReference>
<feature type="signal peptide" evidence="1">
    <location>
        <begin position="1"/>
        <end position="25"/>
    </location>
</feature>
<evidence type="ECO:0000313" key="3">
    <source>
        <dbReference type="Proteomes" id="UP001500610"/>
    </source>
</evidence>
<gene>
    <name evidence="2" type="ORF">GCM10023257_10530</name>
</gene>
<comment type="caution">
    <text evidence="2">The sequence shown here is derived from an EMBL/GenBank/DDBJ whole genome shotgun (WGS) entry which is preliminary data.</text>
</comment>
<keyword evidence="3" id="KW-1185">Reference proteome</keyword>
<keyword evidence="1" id="KW-0732">Signal</keyword>